<protein>
    <recommendedName>
        <fullName evidence="1">Carbamoyl-phosphate synthase small subunit N-terminal domain-containing protein</fullName>
    </recommendedName>
</protein>
<evidence type="ECO:0000313" key="2">
    <source>
        <dbReference type="EMBL" id="SVA51099.1"/>
    </source>
</evidence>
<dbReference type="Pfam" id="PF00988">
    <property type="entry name" value="CPSase_sm_chain"/>
    <property type="match status" value="1"/>
</dbReference>
<dbReference type="Gene3D" id="3.50.30.20">
    <property type="entry name" value="Carbamoyl-phosphate synthase small subunit, N-terminal domain"/>
    <property type="match status" value="1"/>
</dbReference>
<dbReference type="SMART" id="SM01097">
    <property type="entry name" value="CPSase_sm_chain"/>
    <property type="match status" value="1"/>
</dbReference>
<proteinExistence type="predicted"/>
<accession>A0A381WEZ1</accession>
<dbReference type="SUPFAM" id="SSF52021">
    <property type="entry name" value="Carbamoyl phosphate synthetase, small subunit N-terminal domain"/>
    <property type="match status" value="1"/>
</dbReference>
<reference evidence="2" key="1">
    <citation type="submission" date="2018-05" db="EMBL/GenBank/DDBJ databases">
        <authorList>
            <person name="Lanie J.A."/>
            <person name="Ng W.-L."/>
            <person name="Kazmierczak K.M."/>
            <person name="Andrzejewski T.M."/>
            <person name="Davidsen T.M."/>
            <person name="Wayne K.J."/>
            <person name="Tettelin H."/>
            <person name="Glass J.I."/>
            <person name="Rusch D."/>
            <person name="Podicherti R."/>
            <person name="Tsui H.-C.T."/>
            <person name="Winkler M.E."/>
        </authorList>
    </citation>
    <scope>NUCLEOTIDE SEQUENCE</scope>
</reference>
<evidence type="ECO:0000259" key="1">
    <source>
        <dbReference type="SMART" id="SM01097"/>
    </source>
</evidence>
<dbReference type="EMBL" id="UINC01011601">
    <property type="protein sequence ID" value="SVA51099.1"/>
    <property type="molecule type" value="Genomic_DNA"/>
</dbReference>
<dbReference type="InterPro" id="IPR036480">
    <property type="entry name" value="CarbP_synth_ssu_N_sf"/>
</dbReference>
<feature type="non-terminal residue" evidence="2">
    <location>
        <position position="120"/>
    </location>
</feature>
<organism evidence="2">
    <name type="scientific">marine metagenome</name>
    <dbReference type="NCBI Taxonomy" id="408172"/>
    <lineage>
        <taxon>unclassified sequences</taxon>
        <taxon>metagenomes</taxon>
        <taxon>ecological metagenomes</taxon>
    </lineage>
</organism>
<feature type="domain" description="Carbamoyl-phosphate synthase small subunit N-terminal" evidence="1">
    <location>
        <begin position="44"/>
        <end position="120"/>
    </location>
</feature>
<dbReference type="InterPro" id="IPR002474">
    <property type="entry name" value="CarbamoylP_synth_ssu_N"/>
</dbReference>
<sequence length="120" mass="12279">MSGASPTRGFVPGDVVPGAQNAPTFTDAADLLLDSTGLQQASGAPGLLLLADGTRYEGRLFGSEGIAQGELVFTTGMCGYQESMTDPSFAGQVLTFTWPLLGNYGILPGISESAGVHPRG</sequence>
<dbReference type="AlphaFoldDB" id="A0A381WEZ1"/>
<name>A0A381WEZ1_9ZZZZ</name>
<gene>
    <name evidence="2" type="ORF">METZ01_LOCUS103953</name>
</gene>